<dbReference type="Gene3D" id="2.60.40.740">
    <property type="match status" value="3"/>
</dbReference>
<dbReference type="NCBIfam" id="TIGR04183">
    <property type="entry name" value="Por_Secre_tail"/>
    <property type="match status" value="1"/>
</dbReference>
<keyword evidence="4" id="KW-1185">Reference proteome</keyword>
<organism evidence="3 4">
    <name type="scientific">Flavivirga algicola</name>
    <dbReference type="NCBI Taxonomy" id="2729136"/>
    <lineage>
        <taxon>Bacteria</taxon>
        <taxon>Pseudomonadati</taxon>
        <taxon>Bacteroidota</taxon>
        <taxon>Flavobacteriia</taxon>
        <taxon>Flavobacteriales</taxon>
        <taxon>Flavobacteriaceae</taxon>
        <taxon>Flavivirga</taxon>
    </lineage>
</organism>
<dbReference type="Proteomes" id="UP000746690">
    <property type="component" value="Unassembled WGS sequence"/>
</dbReference>
<dbReference type="InterPro" id="IPR026444">
    <property type="entry name" value="Secre_tail"/>
</dbReference>
<gene>
    <name evidence="3" type="ORF">HHX25_00375</name>
</gene>
<dbReference type="Gene3D" id="2.60.40.10">
    <property type="entry name" value="Immunoglobulins"/>
    <property type="match status" value="1"/>
</dbReference>
<feature type="domain" description="Secretion system C-terminal sorting" evidence="2">
    <location>
        <begin position="2111"/>
        <end position="2187"/>
    </location>
</feature>
<evidence type="ECO:0000313" key="3">
    <source>
        <dbReference type="EMBL" id="NMH85948.1"/>
    </source>
</evidence>
<name>A0ABX1RT43_9FLAO</name>
<dbReference type="EMBL" id="JABBHF010000001">
    <property type="protein sequence ID" value="NMH85948.1"/>
    <property type="molecule type" value="Genomic_DNA"/>
</dbReference>
<sequence>MKNIILIVLTLFCFVNYGFSQQHGNDREYVLYVNGRIGQGSATCNSHGLQDIIITLASGRTETIFGFDSTNNRYSNRTFITAPYTFSYGNRPVSIRFRSRARRSNWNGCRRLLSQDEGLTTYRINNYDCYFRRIVNSDGGGVRANTLFPGHGGDDENWAEIRIVPKPSIGFADGTPSNAIQNVCSSNGSEILVGRGYSNPSRTYNWEFLDNIHTETRQNPELLSLRHRVSEARRAVDFCEAYTGRYCQRERSILYQAREDLRNFSGPQTVQVPVWRPITNKDGQSNIRLRPTDLYSNANDRNELVGQTVQVRLNPSCYDRGPDSNALSLRFLPDAPSVSGPPQVIQPSCSYSEFNRIRIPFAGGIASNQKISISLKRLAVGQSPYRNSDSAQSLGITNQEFNRRVNQRYPNEYKNVVNVRNSNLGSGWYNWDLNAGSDPDHFAGGHYAIVVTSYETSDTGNNTPSCLPKYYFFEVTAPAALDWSVNNITSQTCYGVSDGSFQIRVNSGRAPYRYRINGGRWIGFSGRSNTTTVSGLAPRSNSNPYRVEVVDANGCGQRANPRAPNRTVNVSINGIPSRISHNVPIDRIQHPTRPGERNGVIEVASIRGGTPSGRFGYRYSVLRNGTPVSGYQNLTSRGNIVLRELPEGTYTINYHDGNDCEQTLPLAVLRDPRPISFDIETTLASCNGVNNGSIRVLNVRGTSGPYTFTWYQNGSVIPRETTSSLTRGAGTGYSVEVTSSSGFGSRDNISIGLLPEVQVERVDVSELLCYNGTAMATITARGGSGNYEYGVWNGNATVWQSSNRISVSYSSAGYRFAVRDVLTRVCISEPSAVYNLDRPDELYISSNNVTNNTVFGGNEGRINIEVAGGTGRYRYEWSKENDAAFSSDRQNIRDLQAGRYTIRIFDRNNCSIEERFEVTEPDRLEASVNITSAIPCFEGTGNLTAIVRGGLLDVSGQYRYQWFVRESGAFRRINGQTAATIENQPVGTYRVEVWDDYTSITTEQNLTEPNLLALSLSKTDVSCFSGDDGTISLSPQGGTAPYFYSLDGNNFSPISGLVNNTINRLTSQEYNVWLRDSNNCTIDSPVNVELEQPVSMDIELINNDPATTVGGTNGALDISVSLGAAPYTYLWSLEGNATFTATTEDIRDLSSGTYTVTVTDSNHCSVQANFEVLQPAPLEIEFVDPLSIRCYGDENIELRVEVQGGYPFNATPDDFEFRWYRMEGSIANLMTSGNGLVRLPDLGAGRYRVEVEDVEGTIAETSIELTQPDELIVTLDGDPTQVLCHGQSTGAINITVTGGPVDPNTGENLPYTIRWSKVEDPGYTGITEDLRDIGAGTYEVVVVDDNLCTASLLAPVVITEPDAPLEIINVQATNLSGYQTANGSISLEVTGGTAPYTYAWTNSDDATYSEDTEDIDDLSIGTYALLVTDANGCTESLVQTITEPEQLLIDIIPLTEAEGIQCYDEETVMPLTTNTRGGVGMYTYQWFNEDNPGVIISTESDLGLVKEGTYMVVITDENGNTANDTYEVTQPDRLSLSENVTHMLCHNDTDGRIDISVIGGVPPYEYSWSNGEQTEDIGDLRSGIYTVIVTDANFCEVRAEIEVEQPNSLFADIDRQYPSSSTVRDGRVIVDVRGGVFPYQYQWYNETGDLLPFTASRLDNIGPEKYALTITDANNCELIIDDIDLFVPPALEVVIEQQSVISCHGNTETGNIVAIVNGGVPFNSRLEYEYQWYNATNNQLLETNNPVLSRVGAGIYYVSITDAIGTMVQSEPFELEEPDRLVVSFEADYINCGNEDDWTIGALVEGGTPPYRYRWNTGANKQQLEEVLAGTYSISITDSRGCTTQGEVTITVPEQLRLAYNTVMPICHDGCDGSITLDLTGGVPPYNYEWNTGVTERDLNNICAGDYEVVITDAKGCQLTQQIRVGNPEQLIVDLGEDVTLCVDQTTILDASIADVGATYQWSATNGFTSNNPIVEVYDSGIYEVLVTSSEGCEATGSIFVDRSNDVIRSEFIASTQVFAGEKFVLVNISDPIADQVEWLFPEQAQVSFEDNNYAEFTIDTPGEYEISMFIERGLCTDISTKRVIVVEREYEEEAETGKGLGVVAKFEYMVYPNPTSDGRFSVDVALREVLPISIKVFDMVNNHQVVYDRQQGSDHYIKEYDLSGLPTGIYFVLLETQGQSQVRKLIKK</sequence>
<keyword evidence="1" id="KW-0732">Signal</keyword>
<evidence type="ECO:0000259" key="2">
    <source>
        <dbReference type="Pfam" id="PF18962"/>
    </source>
</evidence>
<dbReference type="Pfam" id="PF18962">
    <property type="entry name" value="Por_Secre_tail"/>
    <property type="match status" value="1"/>
</dbReference>
<accession>A0ABX1RT43</accession>
<proteinExistence type="predicted"/>
<dbReference type="InterPro" id="IPR025667">
    <property type="entry name" value="SprB_repeat"/>
</dbReference>
<protein>
    <submittedName>
        <fullName evidence="3">T9SS type A sorting domain-containing protein</fullName>
    </submittedName>
</protein>
<dbReference type="Pfam" id="PF13573">
    <property type="entry name" value="SprB"/>
    <property type="match status" value="8"/>
</dbReference>
<evidence type="ECO:0000313" key="4">
    <source>
        <dbReference type="Proteomes" id="UP000746690"/>
    </source>
</evidence>
<comment type="caution">
    <text evidence="3">The sequence shown here is derived from an EMBL/GenBank/DDBJ whole genome shotgun (WGS) entry which is preliminary data.</text>
</comment>
<dbReference type="InterPro" id="IPR013783">
    <property type="entry name" value="Ig-like_fold"/>
</dbReference>
<reference evidence="3 4" key="1">
    <citation type="submission" date="2020-04" db="EMBL/GenBank/DDBJ databases">
        <title>A Flavivirga sp. nov.</title>
        <authorList>
            <person name="Sun X."/>
        </authorList>
    </citation>
    <scope>NUCLEOTIDE SEQUENCE [LARGE SCALE GENOMIC DNA]</scope>
    <source>
        <strain evidence="3 4">Y03</strain>
    </source>
</reference>
<evidence type="ECO:0000256" key="1">
    <source>
        <dbReference type="ARBA" id="ARBA00022729"/>
    </source>
</evidence>
<dbReference type="RefSeq" id="WP_169668934.1">
    <property type="nucleotide sequence ID" value="NZ_JABBHF010000001.1"/>
</dbReference>